<name>A0ACB9S6Z1_9MYRT</name>
<reference evidence="2" key="1">
    <citation type="journal article" date="2023" name="Front. Plant Sci.">
        <title>Chromosomal-level genome assembly of Melastoma candidum provides insights into trichome evolution.</title>
        <authorList>
            <person name="Zhong Y."/>
            <person name="Wu W."/>
            <person name="Sun C."/>
            <person name="Zou P."/>
            <person name="Liu Y."/>
            <person name="Dai S."/>
            <person name="Zhou R."/>
        </authorList>
    </citation>
    <scope>NUCLEOTIDE SEQUENCE [LARGE SCALE GENOMIC DNA]</scope>
</reference>
<protein>
    <submittedName>
        <fullName evidence="1">Uncharacterized protein</fullName>
    </submittedName>
</protein>
<dbReference type="Proteomes" id="UP001057402">
    <property type="component" value="Chromosome 2"/>
</dbReference>
<gene>
    <name evidence="1" type="ORF">MLD38_004988</name>
</gene>
<keyword evidence="2" id="KW-1185">Reference proteome</keyword>
<evidence type="ECO:0000313" key="2">
    <source>
        <dbReference type="Proteomes" id="UP001057402"/>
    </source>
</evidence>
<evidence type="ECO:0000313" key="1">
    <source>
        <dbReference type="EMBL" id="KAI4387135.1"/>
    </source>
</evidence>
<comment type="caution">
    <text evidence="1">The sequence shown here is derived from an EMBL/GenBank/DDBJ whole genome shotgun (WGS) entry which is preliminary data.</text>
</comment>
<proteinExistence type="predicted"/>
<sequence length="393" mass="43953">MNITEGSIDLDLAEFPPLGRTPIMGKNLDAKKLSTSCSEALPNRLEDEAGAKGGAFKELPDVGCNLYGLTRSVPLAVIRKLCSQLWGKKGLTHVSFVGPKRLLLKFDHDGYFDSILDKGDWHLAGCLVLQRRWPTVREMIKSIAIKEENQAELEVSIHYENLPLKCSICRVFGHATRNSVNNKEGLGSRSTSRSRSRSRGRKKCSNMDLSSIEQGHENADRRLVLMEPGNTAHLEEEVQVVIRRPSVTELPLRVDNKWSVLLERDTEKVNMQQEDNGLLLLTNGEDYDNDDLAAQRKKFYQSPPRGSLDCSSETEMRCNSPLRLNEPGPIANEDTIMECNTTEKSMEHPEPNNSEGDYDSASNPRMVNDTFDHCSPGNSNVPYGEDKHSEGKV</sequence>
<dbReference type="EMBL" id="CM042881">
    <property type="protein sequence ID" value="KAI4387135.1"/>
    <property type="molecule type" value="Genomic_DNA"/>
</dbReference>
<accession>A0ACB9S6Z1</accession>
<organism evidence="1 2">
    <name type="scientific">Melastoma candidum</name>
    <dbReference type="NCBI Taxonomy" id="119954"/>
    <lineage>
        <taxon>Eukaryota</taxon>
        <taxon>Viridiplantae</taxon>
        <taxon>Streptophyta</taxon>
        <taxon>Embryophyta</taxon>
        <taxon>Tracheophyta</taxon>
        <taxon>Spermatophyta</taxon>
        <taxon>Magnoliopsida</taxon>
        <taxon>eudicotyledons</taxon>
        <taxon>Gunneridae</taxon>
        <taxon>Pentapetalae</taxon>
        <taxon>rosids</taxon>
        <taxon>malvids</taxon>
        <taxon>Myrtales</taxon>
        <taxon>Melastomataceae</taxon>
        <taxon>Melastomatoideae</taxon>
        <taxon>Melastomateae</taxon>
        <taxon>Melastoma</taxon>
    </lineage>
</organism>